<evidence type="ECO:0000256" key="2">
    <source>
        <dbReference type="ARBA" id="ARBA00022475"/>
    </source>
</evidence>
<evidence type="ECO:0008006" key="9">
    <source>
        <dbReference type="Google" id="ProtNLM"/>
    </source>
</evidence>
<evidence type="ECO:0000256" key="5">
    <source>
        <dbReference type="ARBA" id="ARBA00023136"/>
    </source>
</evidence>
<name>A0A5N7MUE8_9HYPH</name>
<dbReference type="AlphaFoldDB" id="A0A5N7MUE8"/>
<keyword evidence="5 6" id="KW-0472">Membrane</keyword>
<dbReference type="GO" id="GO:0005886">
    <property type="term" value="C:plasma membrane"/>
    <property type="evidence" value="ECO:0007669"/>
    <property type="project" value="UniProtKB-SubCell"/>
</dbReference>
<dbReference type="PANTHER" id="PTHR30213:SF0">
    <property type="entry name" value="UPF0761 MEMBRANE PROTEIN YIHY"/>
    <property type="match status" value="1"/>
</dbReference>
<evidence type="ECO:0000313" key="7">
    <source>
        <dbReference type="EMBL" id="MPR30508.1"/>
    </source>
</evidence>
<accession>A0A5N7MUE8</accession>
<protein>
    <recommendedName>
        <fullName evidence="9">YihY/virulence factor BrkB family protein</fullName>
    </recommendedName>
</protein>
<evidence type="ECO:0000256" key="3">
    <source>
        <dbReference type="ARBA" id="ARBA00022692"/>
    </source>
</evidence>
<dbReference type="InterPro" id="IPR017039">
    <property type="entry name" value="Virul_fac_BrkB"/>
</dbReference>
<dbReference type="Proteomes" id="UP000403266">
    <property type="component" value="Unassembled WGS sequence"/>
</dbReference>
<gene>
    <name evidence="7" type="ORF">FS320_37245</name>
</gene>
<keyword evidence="8" id="KW-1185">Reference proteome</keyword>
<comment type="caution">
    <text evidence="7">The sequence shown here is derived from an EMBL/GenBank/DDBJ whole genome shotgun (WGS) entry which is preliminary data.</text>
</comment>
<keyword evidence="2" id="KW-1003">Cell membrane</keyword>
<dbReference type="EMBL" id="VOSK01000381">
    <property type="protein sequence ID" value="MPR30508.1"/>
    <property type="molecule type" value="Genomic_DNA"/>
</dbReference>
<proteinExistence type="predicted"/>
<feature type="transmembrane region" description="Helical" evidence="6">
    <location>
        <begin position="36"/>
        <end position="60"/>
    </location>
</feature>
<dbReference type="PANTHER" id="PTHR30213">
    <property type="entry name" value="INNER MEMBRANE PROTEIN YHJD"/>
    <property type="match status" value="1"/>
</dbReference>
<reference evidence="7 8" key="1">
    <citation type="journal article" date="2019" name="Syst. Appl. Microbiol.">
        <title>Microvirga tunisiensis sp. nov., a root nodule symbiotic bacterium isolated from Lupinus micranthus and L. luteus grown in Northern Tunisia.</title>
        <authorList>
            <person name="Msaddak A."/>
            <person name="Rejili M."/>
            <person name="Duran D."/>
            <person name="Mars M."/>
            <person name="Palacios J.M."/>
            <person name="Ruiz-Argueso T."/>
            <person name="Rey L."/>
            <person name="Imperial J."/>
        </authorList>
    </citation>
    <scope>NUCLEOTIDE SEQUENCE [LARGE SCALE GENOMIC DNA]</scope>
    <source>
        <strain evidence="7 8">Lmie10</strain>
    </source>
</reference>
<dbReference type="Pfam" id="PF03631">
    <property type="entry name" value="Virul_fac_BrkB"/>
    <property type="match status" value="1"/>
</dbReference>
<evidence type="ECO:0000256" key="1">
    <source>
        <dbReference type="ARBA" id="ARBA00004651"/>
    </source>
</evidence>
<evidence type="ECO:0000256" key="6">
    <source>
        <dbReference type="SAM" id="Phobius"/>
    </source>
</evidence>
<evidence type="ECO:0000313" key="8">
    <source>
        <dbReference type="Proteomes" id="UP000403266"/>
    </source>
</evidence>
<dbReference type="OrthoDB" id="7163777at2"/>
<keyword evidence="4 6" id="KW-1133">Transmembrane helix</keyword>
<evidence type="ECO:0000256" key="4">
    <source>
        <dbReference type="ARBA" id="ARBA00022989"/>
    </source>
</evidence>
<comment type="subcellular location">
    <subcellularLocation>
        <location evidence="1">Cell membrane</location>
        <topology evidence="1">Multi-pass membrane protein</topology>
    </subcellularLocation>
</comment>
<keyword evidence="3 6" id="KW-0812">Transmembrane</keyword>
<organism evidence="7 8">
    <name type="scientific">Microvirga tunisiensis</name>
    <dbReference type="NCBI Taxonomy" id="2108360"/>
    <lineage>
        <taxon>Bacteria</taxon>
        <taxon>Pseudomonadati</taxon>
        <taxon>Pseudomonadota</taxon>
        <taxon>Alphaproteobacteria</taxon>
        <taxon>Hyphomicrobiales</taxon>
        <taxon>Methylobacteriaceae</taxon>
        <taxon>Microvirga</taxon>
    </lineage>
</organism>
<sequence>MRPISFPPRARSFFVAMADAGSSFARNDGLAMASHVALSLVIALFPFLICVAALAAFLGAGRISTHIVHLLFDFWPEGVAGPLAREADKVLIPRRNVLTVSIVLTLLVATNGVESLRVALCRAYGVERFRPWWQARLIGIGFILIGAGRSSRPRSWSSCGRRSGAEPCPTCRISRDSARPMTWFATASPRSFWLWAFPPPICGCPIPARARGMWCPASPQPWSCGSQGRASMASFSQT</sequence>